<feature type="compositionally biased region" description="Polar residues" evidence="1">
    <location>
        <begin position="1"/>
        <end position="10"/>
    </location>
</feature>
<evidence type="ECO:0000313" key="3">
    <source>
        <dbReference type="Proteomes" id="UP001604277"/>
    </source>
</evidence>
<proteinExistence type="predicted"/>
<gene>
    <name evidence="2" type="ORF">Fot_13108</name>
</gene>
<dbReference type="Proteomes" id="UP001604277">
    <property type="component" value="Unassembled WGS sequence"/>
</dbReference>
<dbReference type="AlphaFoldDB" id="A0ABD1W5Y6"/>
<keyword evidence="3" id="KW-1185">Reference proteome</keyword>
<sequence>MVKSKGQSVNIEFEIGINSKKSKSKTSTSENRMKRSKNSVQEDFEEFKNVRNFQVNNFKTTDEEKLEVYVSRLFEKNQASIEFNAHSADPPQSNPTGTFDGASTSRGFSGDGENK</sequence>
<feature type="region of interest" description="Disordered" evidence="1">
    <location>
        <begin position="1"/>
        <end position="42"/>
    </location>
</feature>
<organism evidence="2 3">
    <name type="scientific">Forsythia ovata</name>
    <dbReference type="NCBI Taxonomy" id="205694"/>
    <lineage>
        <taxon>Eukaryota</taxon>
        <taxon>Viridiplantae</taxon>
        <taxon>Streptophyta</taxon>
        <taxon>Embryophyta</taxon>
        <taxon>Tracheophyta</taxon>
        <taxon>Spermatophyta</taxon>
        <taxon>Magnoliopsida</taxon>
        <taxon>eudicotyledons</taxon>
        <taxon>Gunneridae</taxon>
        <taxon>Pentapetalae</taxon>
        <taxon>asterids</taxon>
        <taxon>lamiids</taxon>
        <taxon>Lamiales</taxon>
        <taxon>Oleaceae</taxon>
        <taxon>Forsythieae</taxon>
        <taxon>Forsythia</taxon>
    </lineage>
</organism>
<accession>A0ABD1W5Y6</accession>
<comment type="caution">
    <text evidence="2">The sequence shown here is derived from an EMBL/GenBank/DDBJ whole genome shotgun (WGS) entry which is preliminary data.</text>
</comment>
<name>A0ABD1W5Y6_9LAMI</name>
<evidence type="ECO:0000256" key="1">
    <source>
        <dbReference type="SAM" id="MobiDB-lite"/>
    </source>
</evidence>
<reference evidence="3" key="1">
    <citation type="submission" date="2024-07" db="EMBL/GenBank/DDBJ databases">
        <title>Two chromosome-level genome assemblies of Korean endemic species Abeliophyllum distichum and Forsythia ovata (Oleaceae).</title>
        <authorList>
            <person name="Jang H."/>
        </authorList>
    </citation>
    <scope>NUCLEOTIDE SEQUENCE [LARGE SCALE GENOMIC DNA]</scope>
</reference>
<feature type="region of interest" description="Disordered" evidence="1">
    <location>
        <begin position="82"/>
        <end position="115"/>
    </location>
</feature>
<evidence type="ECO:0000313" key="2">
    <source>
        <dbReference type="EMBL" id="KAL2543875.1"/>
    </source>
</evidence>
<feature type="compositionally biased region" description="Polar residues" evidence="1">
    <location>
        <begin position="90"/>
        <end position="107"/>
    </location>
</feature>
<protein>
    <submittedName>
        <fullName evidence="2">Uncharacterized protein</fullName>
    </submittedName>
</protein>
<dbReference type="EMBL" id="JBFOLJ010000004">
    <property type="protein sequence ID" value="KAL2543875.1"/>
    <property type="molecule type" value="Genomic_DNA"/>
</dbReference>